<dbReference type="RefSeq" id="WP_013656439.1">
    <property type="nucleotide sequence ID" value="NC_015275.1"/>
</dbReference>
<accession>F2JIY2</accession>
<sequence length="51" mass="6103">MTDSEQRYVDTLKIENQRLKDEIAAKVQEKNQERDINRRLKNVIKTIADML</sequence>
<dbReference type="AlphaFoldDB" id="F2JIY2"/>
<name>F2JIY2_CELLD</name>
<evidence type="ECO:0000313" key="2">
    <source>
        <dbReference type="EMBL" id="ADZ83141.1"/>
    </source>
</evidence>
<gene>
    <name evidence="2" type="ordered locus">Clole_1415</name>
</gene>
<dbReference type="KEGG" id="cle:Clole_1415"/>
<dbReference type="EMBL" id="CP002582">
    <property type="protein sequence ID" value="ADZ83141.1"/>
    <property type="molecule type" value="Genomic_DNA"/>
</dbReference>
<evidence type="ECO:0000256" key="1">
    <source>
        <dbReference type="SAM" id="Coils"/>
    </source>
</evidence>
<dbReference type="Proteomes" id="UP000008467">
    <property type="component" value="Chromosome"/>
</dbReference>
<reference evidence="2 3" key="1">
    <citation type="journal article" date="2011" name="J. Bacteriol.">
        <title>Complete genome sequence of the cellulose-degrading bacterium Cellulosilyticum lentocellum.</title>
        <authorList>
            <consortium name="US DOE Joint Genome Institute"/>
            <person name="Miller D.A."/>
            <person name="Suen G."/>
            <person name="Bruce D."/>
            <person name="Copeland A."/>
            <person name="Cheng J.F."/>
            <person name="Detter C."/>
            <person name="Goodwin L.A."/>
            <person name="Han C.S."/>
            <person name="Hauser L.J."/>
            <person name="Land M.L."/>
            <person name="Lapidus A."/>
            <person name="Lucas S."/>
            <person name="Meincke L."/>
            <person name="Pitluck S."/>
            <person name="Tapia R."/>
            <person name="Teshima H."/>
            <person name="Woyke T."/>
            <person name="Fox B.G."/>
            <person name="Angert E.R."/>
            <person name="Currie C.R."/>
        </authorList>
    </citation>
    <scope>NUCLEOTIDE SEQUENCE [LARGE SCALE GENOMIC DNA]</scope>
    <source>
        <strain evidence="3">ATCC 49066 / DSM 5427 / NCIMB 11756 / RHM5</strain>
    </source>
</reference>
<keyword evidence="1" id="KW-0175">Coiled coil</keyword>
<dbReference type="HOGENOM" id="CLU_3096989_0_0_9"/>
<evidence type="ECO:0000313" key="3">
    <source>
        <dbReference type="Proteomes" id="UP000008467"/>
    </source>
</evidence>
<protein>
    <submittedName>
        <fullName evidence="2">Uncharacterized protein</fullName>
    </submittedName>
</protein>
<keyword evidence="3" id="KW-1185">Reference proteome</keyword>
<organism evidence="2 3">
    <name type="scientific">Cellulosilyticum lentocellum (strain ATCC 49066 / DSM 5427 / NCIMB 11756 / RHM5)</name>
    <name type="common">Clostridium lentocellum</name>
    <dbReference type="NCBI Taxonomy" id="642492"/>
    <lineage>
        <taxon>Bacteria</taxon>
        <taxon>Bacillati</taxon>
        <taxon>Bacillota</taxon>
        <taxon>Clostridia</taxon>
        <taxon>Lachnospirales</taxon>
        <taxon>Cellulosilyticaceae</taxon>
        <taxon>Cellulosilyticum</taxon>
    </lineage>
</organism>
<proteinExistence type="predicted"/>
<feature type="coiled-coil region" evidence="1">
    <location>
        <begin position="9"/>
        <end position="36"/>
    </location>
</feature>